<dbReference type="Proteomes" id="UP001144673">
    <property type="component" value="Chromosome 6"/>
</dbReference>
<protein>
    <submittedName>
        <fullName evidence="1">Uncharacterized protein</fullName>
    </submittedName>
</protein>
<proteinExistence type="predicted"/>
<dbReference type="RefSeq" id="XP_056055679.1">
    <property type="nucleotide sequence ID" value="XM_056198761.1"/>
</dbReference>
<sequence length="84" mass="9865">MYARSGRPIFEPHAPLWRRLRSMTNVLALFFLPFFFPEAFFSSSFPTVTMGSITAPHHSDPRVLWSFRFRRSMAEWALRKVSLA</sequence>
<reference evidence="1" key="1">
    <citation type="journal article" date="2023" name="Access Microbiol">
        <title>De-novo genome assembly for Akanthomyces muscarius, a biocontrol agent of insect agricultural pests.</title>
        <authorList>
            <person name="Erdos Z."/>
            <person name="Studholme D.J."/>
            <person name="Raymond B."/>
            <person name="Sharma M."/>
        </authorList>
    </citation>
    <scope>NUCLEOTIDE SEQUENCE</scope>
    <source>
        <strain evidence="1">Ve6</strain>
    </source>
</reference>
<dbReference type="KEGG" id="amus:LMH87_000794"/>
<dbReference type="EMBL" id="JAJHUN010000007">
    <property type="protein sequence ID" value="KAJ4155555.1"/>
    <property type="molecule type" value="Genomic_DNA"/>
</dbReference>
<dbReference type="GeneID" id="80887953"/>
<gene>
    <name evidence="1" type="ORF">LMH87_000794</name>
</gene>
<evidence type="ECO:0000313" key="2">
    <source>
        <dbReference type="Proteomes" id="UP001144673"/>
    </source>
</evidence>
<evidence type="ECO:0000313" key="1">
    <source>
        <dbReference type="EMBL" id="KAJ4155555.1"/>
    </source>
</evidence>
<name>A0A9W8UP72_AKAMU</name>
<accession>A0A9W8UP72</accession>
<comment type="caution">
    <text evidence="1">The sequence shown here is derived from an EMBL/GenBank/DDBJ whole genome shotgun (WGS) entry which is preliminary data.</text>
</comment>
<organism evidence="1 2">
    <name type="scientific">Akanthomyces muscarius</name>
    <name type="common">Entomopathogenic fungus</name>
    <name type="synonym">Lecanicillium muscarium</name>
    <dbReference type="NCBI Taxonomy" id="2231603"/>
    <lineage>
        <taxon>Eukaryota</taxon>
        <taxon>Fungi</taxon>
        <taxon>Dikarya</taxon>
        <taxon>Ascomycota</taxon>
        <taxon>Pezizomycotina</taxon>
        <taxon>Sordariomycetes</taxon>
        <taxon>Hypocreomycetidae</taxon>
        <taxon>Hypocreales</taxon>
        <taxon>Cordycipitaceae</taxon>
        <taxon>Akanthomyces</taxon>
    </lineage>
</organism>
<dbReference type="AlphaFoldDB" id="A0A9W8UP72"/>
<keyword evidence="2" id="KW-1185">Reference proteome</keyword>